<dbReference type="AlphaFoldDB" id="A0A382DVI7"/>
<dbReference type="Pfam" id="PF02036">
    <property type="entry name" value="SCP2"/>
    <property type="match status" value="1"/>
</dbReference>
<sequence length="108" mass="11736">MASFDELKEQLEGSFVSEGSKGLEASIQIKIEGLTNFFIDINDGSLNVEEGDHSDPKLTLTFDSFETMEKVFSGDQAAAMQAFMTGKVKFDGDMALGQKLGTVFKAPE</sequence>
<organism evidence="2">
    <name type="scientific">marine metagenome</name>
    <dbReference type="NCBI Taxonomy" id="408172"/>
    <lineage>
        <taxon>unclassified sequences</taxon>
        <taxon>metagenomes</taxon>
        <taxon>ecological metagenomes</taxon>
    </lineage>
</organism>
<gene>
    <name evidence="2" type="ORF">METZ01_LOCUS194421</name>
</gene>
<dbReference type="InterPro" id="IPR003033">
    <property type="entry name" value="SCP2_sterol-bd_dom"/>
</dbReference>
<reference evidence="2" key="1">
    <citation type="submission" date="2018-05" db="EMBL/GenBank/DDBJ databases">
        <authorList>
            <person name="Lanie J.A."/>
            <person name="Ng W.-L."/>
            <person name="Kazmierczak K.M."/>
            <person name="Andrzejewski T.M."/>
            <person name="Davidsen T.M."/>
            <person name="Wayne K.J."/>
            <person name="Tettelin H."/>
            <person name="Glass J.I."/>
            <person name="Rusch D."/>
            <person name="Podicherti R."/>
            <person name="Tsui H.-C.T."/>
            <person name="Winkler M.E."/>
        </authorList>
    </citation>
    <scope>NUCLEOTIDE SEQUENCE</scope>
</reference>
<protein>
    <recommendedName>
        <fullName evidence="1">SCP2 domain-containing protein</fullName>
    </recommendedName>
</protein>
<dbReference type="Gene3D" id="3.30.1050.10">
    <property type="entry name" value="SCP2 sterol-binding domain"/>
    <property type="match status" value="1"/>
</dbReference>
<dbReference type="EMBL" id="UINC01040962">
    <property type="protein sequence ID" value="SVB41567.1"/>
    <property type="molecule type" value="Genomic_DNA"/>
</dbReference>
<dbReference type="InterPro" id="IPR036527">
    <property type="entry name" value="SCP2_sterol-bd_dom_sf"/>
</dbReference>
<name>A0A382DVI7_9ZZZZ</name>
<dbReference type="SUPFAM" id="SSF55718">
    <property type="entry name" value="SCP-like"/>
    <property type="match status" value="1"/>
</dbReference>
<evidence type="ECO:0000313" key="2">
    <source>
        <dbReference type="EMBL" id="SVB41567.1"/>
    </source>
</evidence>
<accession>A0A382DVI7</accession>
<feature type="domain" description="SCP2" evidence="1">
    <location>
        <begin position="16"/>
        <end position="105"/>
    </location>
</feature>
<proteinExistence type="predicted"/>
<evidence type="ECO:0000259" key="1">
    <source>
        <dbReference type="Pfam" id="PF02036"/>
    </source>
</evidence>